<sequence length="269" mass="30816">MTCDFLINCYILDNNGYIIVSPDIADTGRFFGEVKGSIMQRLVDENIYKQAMIYDYQSVCFALKESTNVAGILQTFLQVFGRIIIFFMAEILFLPVDANYVGYTYAMDDMFYPEPTEPYYNVPTTKRPEFDRRVLINKTRPQPCDQIITLYQLNMEKEKTVFKKPASGCERPFVVTPISYSNLILLVVDTLCPISDPEIILTNLPMEFNYNSSLACHKIRFNDLPRKRPSSCINTHDKESTIELCGQSTRISVSLSLLFLVVAKILSLH</sequence>
<proteinExistence type="predicted"/>
<dbReference type="InterPro" id="IPR013680">
    <property type="entry name" value="VDCC_a2/dsu"/>
</dbReference>
<dbReference type="AlphaFoldDB" id="A0A1B0DG24"/>
<dbReference type="EnsemblMetazoa" id="PPAI006985-RA">
    <property type="protein sequence ID" value="PPAI006985-PA"/>
    <property type="gene ID" value="PPAI006985"/>
</dbReference>
<dbReference type="Proteomes" id="UP000092462">
    <property type="component" value="Unassembled WGS sequence"/>
</dbReference>
<reference evidence="2" key="1">
    <citation type="submission" date="2022-08" db="UniProtKB">
        <authorList>
            <consortium name="EnsemblMetazoa"/>
        </authorList>
    </citation>
    <scope>IDENTIFICATION</scope>
    <source>
        <strain evidence="2">Israel</strain>
    </source>
</reference>
<dbReference type="Pfam" id="PF08473">
    <property type="entry name" value="VGCC_alpha2"/>
    <property type="match status" value="1"/>
</dbReference>
<organism evidence="2 3">
    <name type="scientific">Phlebotomus papatasi</name>
    <name type="common">Sandfly</name>
    <dbReference type="NCBI Taxonomy" id="29031"/>
    <lineage>
        <taxon>Eukaryota</taxon>
        <taxon>Metazoa</taxon>
        <taxon>Ecdysozoa</taxon>
        <taxon>Arthropoda</taxon>
        <taxon>Hexapoda</taxon>
        <taxon>Insecta</taxon>
        <taxon>Pterygota</taxon>
        <taxon>Neoptera</taxon>
        <taxon>Endopterygota</taxon>
        <taxon>Diptera</taxon>
        <taxon>Nematocera</taxon>
        <taxon>Psychodoidea</taxon>
        <taxon>Psychodidae</taxon>
        <taxon>Phlebotomus</taxon>
        <taxon>Phlebotomus</taxon>
    </lineage>
</organism>
<dbReference type="VEuPathDB" id="VectorBase:PPAI006985"/>
<dbReference type="InterPro" id="IPR051173">
    <property type="entry name" value="Ca_channel_alpha-2/delta"/>
</dbReference>
<dbReference type="PANTHER" id="PTHR10166">
    <property type="entry name" value="VOLTAGE-DEPENDENT CALCIUM CHANNEL SUBUNIT ALPHA-2/DELTA-RELATED"/>
    <property type="match status" value="1"/>
</dbReference>
<dbReference type="PANTHER" id="PTHR10166:SF63">
    <property type="entry name" value="STRAIGHTJACKET, ISOFORM C"/>
    <property type="match status" value="1"/>
</dbReference>
<evidence type="ECO:0000259" key="1">
    <source>
        <dbReference type="Pfam" id="PF08473"/>
    </source>
</evidence>
<dbReference type="GO" id="GO:0005245">
    <property type="term" value="F:voltage-gated calcium channel activity"/>
    <property type="evidence" value="ECO:0007669"/>
    <property type="project" value="TreeGrafter"/>
</dbReference>
<feature type="domain" description="Voltage-dependent calcium channel alpha-2/delta subunit conserved region" evidence="1">
    <location>
        <begin position="6"/>
        <end position="76"/>
    </location>
</feature>
<accession>A0A1B0DG24</accession>
<keyword evidence="3" id="KW-1185">Reference proteome</keyword>
<name>A0A1B0DG24_PHLPP</name>
<evidence type="ECO:0000313" key="2">
    <source>
        <dbReference type="EnsemblMetazoa" id="PPAI006985-PA"/>
    </source>
</evidence>
<dbReference type="VEuPathDB" id="VectorBase:PPAPM1_006999"/>
<protein>
    <recommendedName>
        <fullName evidence="1">Voltage-dependent calcium channel alpha-2/delta subunit conserved region domain-containing protein</fullName>
    </recommendedName>
</protein>
<evidence type="ECO:0000313" key="3">
    <source>
        <dbReference type="Proteomes" id="UP000092462"/>
    </source>
</evidence>
<dbReference type="GO" id="GO:0005891">
    <property type="term" value="C:voltage-gated calcium channel complex"/>
    <property type="evidence" value="ECO:0007669"/>
    <property type="project" value="TreeGrafter"/>
</dbReference>
<dbReference type="EMBL" id="AJVK01059198">
    <property type="status" value="NOT_ANNOTATED_CDS"/>
    <property type="molecule type" value="Genomic_DNA"/>
</dbReference>